<proteinExistence type="predicted"/>
<feature type="compositionally biased region" description="Low complexity" evidence="1">
    <location>
        <begin position="238"/>
        <end position="247"/>
    </location>
</feature>
<feature type="compositionally biased region" description="Pro residues" evidence="1">
    <location>
        <begin position="215"/>
        <end position="225"/>
    </location>
</feature>
<dbReference type="GeneID" id="63716712"/>
<feature type="compositionally biased region" description="Gly residues" evidence="1">
    <location>
        <begin position="446"/>
        <end position="462"/>
    </location>
</feature>
<feature type="compositionally biased region" description="Basic and acidic residues" evidence="1">
    <location>
        <begin position="377"/>
        <end position="388"/>
    </location>
</feature>
<dbReference type="RefSeq" id="XP_040656414.1">
    <property type="nucleotide sequence ID" value="XM_040801381.1"/>
</dbReference>
<feature type="region of interest" description="Disordered" evidence="1">
    <location>
        <begin position="476"/>
        <end position="633"/>
    </location>
</feature>
<feature type="compositionally biased region" description="Polar residues" evidence="1">
    <location>
        <begin position="434"/>
        <end position="445"/>
    </location>
</feature>
<feature type="region of interest" description="Disordered" evidence="1">
    <location>
        <begin position="432"/>
        <end position="464"/>
    </location>
</feature>
<feature type="compositionally biased region" description="Basic and acidic residues" evidence="1">
    <location>
        <begin position="511"/>
        <end position="520"/>
    </location>
</feature>
<evidence type="ECO:0000256" key="1">
    <source>
        <dbReference type="SAM" id="MobiDB-lite"/>
    </source>
</evidence>
<name>A0A151GJ72_DRECN</name>
<dbReference type="AlphaFoldDB" id="A0A151GJ72"/>
<feature type="compositionally biased region" description="Basic and acidic residues" evidence="1">
    <location>
        <begin position="82"/>
        <end position="137"/>
    </location>
</feature>
<accession>A0A151GJ72</accession>
<feature type="compositionally biased region" description="Basic and acidic residues" evidence="1">
    <location>
        <begin position="44"/>
        <end position="60"/>
    </location>
</feature>
<sequence>MSTSSKRSSKGQHVAHVEDAVEDDSAGSFEGIESTRKYAMSEPLAKERPNMGRSRSDKRPSASRPSATAVELTDNSEPTTRLPERKAKDVRWASRRESAGPDGRAQARDDVRRERRSRDDDEERRARAGAAERESTMTRKTKPLTPKHAVTQPVPMVQQAPYLRGRVAEDPACYGVKQPAPISRPRAQTRPAAPNAAQPFRPQLMGPFFHAGSTPPGPGLGPAPAPFMVGSFPPPPAWSAAGASPTGYAPAGYHSAGYPPASPVGPTAAFFDGSQSHLRQRFDARPSSAMGVRGQAALEYRSSEGYDHESAPRVSRRPLRTKKLDEDARKMPPPNYIPHSRPQSALPPTTPFRPPPLQRPPSRHDQSRPPPPNRRSLAHDARASRGEDFYDDDDGGGLFHDNSPNASFEHKHAVVPRARRDSLAYEKAEYGIVPSSNRSRHTPTYGNGGGAHGGGAPGGGGMSVAQSKINAALKYQEDVSGGSQMPLTAETLRKATRRGRVPSSRSTRSSGSRDDSDYRRSNTTGMTHSSYGNEEFTIKVPGNTVVRVRDAEIECSNEGGEITWTSRPSGSRAGSDRSSTIYPQLEGGHDDSRSRMERKALPHRPRAPSQADSQSRGYGPTTHAPYDPYEDYV</sequence>
<feature type="region of interest" description="Disordered" evidence="1">
    <location>
        <begin position="1"/>
        <end position="156"/>
    </location>
</feature>
<dbReference type="EMBL" id="LAYC01000002">
    <property type="protein sequence ID" value="KYK57062.1"/>
    <property type="molecule type" value="Genomic_DNA"/>
</dbReference>
<organism evidence="2 3">
    <name type="scientific">Drechmeria coniospora</name>
    <name type="common">Nematophagous fungus</name>
    <name type="synonym">Meria coniospora</name>
    <dbReference type="NCBI Taxonomy" id="98403"/>
    <lineage>
        <taxon>Eukaryota</taxon>
        <taxon>Fungi</taxon>
        <taxon>Dikarya</taxon>
        <taxon>Ascomycota</taxon>
        <taxon>Pezizomycotina</taxon>
        <taxon>Sordariomycetes</taxon>
        <taxon>Hypocreomycetidae</taxon>
        <taxon>Hypocreales</taxon>
        <taxon>Ophiocordycipitaceae</taxon>
        <taxon>Drechmeria</taxon>
    </lineage>
</organism>
<feature type="compositionally biased region" description="Basic and acidic residues" evidence="1">
    <location>
        <begin position="301"/>
        <end position="311"/>
    </location>
</feature>
<feature type="compositionally biased region" description="Low complexity" evidence="1">
    <location>
        <begin position="501"/>
        <end position="510"/>
    </location>
</feature>
<dbReference type="Proteomes" id="UP000076580">
    <property type="component" value="Chromosome 02"/>
</dbReference>
<dbReference type="InParanoid" id="A0A151GJ72"/>
<feature type="compositionally biased region" description="Polar residues" evidence="1">
    <location>
        <begin position="522"/>
        <end position="532"/>
    </location>
</feature>
<reference evidence="2 3" key="1">
    <citation type="journal article" date="2016" name="Sci. Rep.">
        <title>Insights into Adaptations to a Near-Obligate Nematode Endoparasitic Lifestyle from the Finished Genome of Drechmeria coniospora.</title>
        <authorList>
            <person name="Zhang L."/>
            <person name="Zhou Z."/>
            <person name="Guo Q."/>
            <person name="Fokkens L."/>
            <person name="Miskei M."/>
            <person name="Pocsi I."/>
            <person name="Zhang W."/>
            <person name="Chen M."/>
            <person name="Wang L."/>
            <person name="Sun Y."/>
            <person name="Donzelli B.G."/>
            <person name="Gibson D.M."/>
            <person name="Nelson D.R."/>
            <person name="Luo J.G."/>
            <person name="Rep M."/>
            <person name="Liu H."/>
            <person name="Yang S."/>
            <person name="Wang J."/>
            <person name="Krasnoff S.B."/>
            <person name="Xu Y."/>
            <person name="Molnar I."/>
            <person name="Lin M."/>
        </authorList>
    </citation>
    <scope>NUCLEOTIDE SEQUENCE [LARGE SCALE GENOMIC DNA]</scope>
    <source>
        <strain evidence="2 3">ARSEF 6962</strain>
    </source>
</reference>
<dbReference type="STRING" id="98403.A0A151GJ72"/>
<evidence type="ECO:0000313" key="3">
    <source>
        <dbReference type="Proteomes" id="UP000076580"/>
    </source>
</evidence>
<gene>
    <name evidence="2" type="ORF">DCS_04069</name>
</gene>
<feature type="region of interest" description="Disordered" evidence="1">
    <location>
        <begin position="176"/>
        <end position="414"/>
    </location>
</feature>
<comment type="caution">
    <text evidence="2">The sequence shown here is derived from an EMBL/GenBank/DDBJ whole genome shotgun (WGS) entry which is preliminary data.</text>
</comment>
<evidence type="ECO:0000313" key="2">
    <source>
        <dbReference type="EMBL" id="KYK57062.1"/>
    </source>
</evidence>
<feature type="compositionally biased region" description="Pro residues" evidence="1">
    <location>
        <begin position="348"/>
        <end position="359"/>
    </location>
</feature>
<feature type="compositionally biased region" description="Basic and acidic residues" evidence="1">
    <location>
        <begin position="587"/>
        <end position="600"/>
    </location>
</feature>
<protein>
    <submittedName>
        <fullName evidence="2">Uncharacterized protein</fullName>
    </submittedName>
</protein>
<keyword evidence="3" id="KW-1185">Reference proteome</keyword>